<dbReference type="Proteomes" id="UP000001402">
    <property type="component" value="Chromosome"/>
</dbReference>
<dbReference type="KEGG" id="rpx:Rpdx1_2055"/>
<evidence type="ECO:0000313" key="2">
    <source>
        <dbReference type="EMBL" id="ADU43663.1"/>
    </source>
</evidence>
<sequence precursor="true">MGLDCEIRNTPDGDLLRLDAIVHARNAAAGEYRLTVFKQSPGGVSQNAQSGIFEFAGPADEVVTSVIVDRSPDAQLRAELTIRSNQGSASCVSP</sequence>
<dbReference type="Gene3D" id="2.60.40.2420">
    <property type="match status" value="1"/>
</dbReference>
<dbReference type="InterPro" id="IPR053722">
    <property type="entry name" value="Curli_assembly_CsgC/AgfC"/>
</dbReference>
<evidence type="ECO:0000259" key="1">
    <source>
        <dbReference type="Pfam" id="PF21112"/>
    </source>
</evidence>
<accession>E6VPB4</accession>
<dbReference type="eggNOG" id="ENOG503198P">
    <property type="taxonomic scope" value="Bacteria"/>
</dbReference>
<proteinExistence type="predicted"/>
<gene>
    <name evidence="2" type="ordered locus">Rpdx1_2055</name>
</gene>
<dbReference type="InterPro" id="IPR047726">
    <property type="entry name" value="CsgH_dom"/>
</dbReference>
<dbReference type="STRING" id="652103.Rpdx1_2055"/>
<dbReference type="EMBL" id="CP002418">
    <property type="protein sequence ID" value="ADU43663.1"/>
    <property type="molecule type" value="Genomic_DNA"/>
</dbReference>
<name>E6VPB4_RHOPX</name>
<protein>
    <recommendedName>
        <fullName evidence="1">CsgH-like domain-containing protein</fullName>
    </recommendedName>
</protein>
<reference evidence="2" key="1">
    <citation type="submission" date="2010-12" db="EMBL/GenBank/DDBJ databases">
        <title>Complete sequence of Rhodopseudomonas palustris DX-1.</title>
        <authorList>
            <consortium name="US DOE Joint Genome Institute"/>
            <person name="Lucas S."/>
            <person name="Copeland A."/>
            <person name="Lapidus A."/>
            <person name="Cheng J.-F."/>
            <person name="Goodwin L."/>
            <person name="Pitluck S."/>
            <person name="Misra M."/>
            <person name="Chertkov O."/>
            <person name="Detter J.C."/>
            <person name="Han C."/>
            <person name="Tapia R."/>
            <person name="Land M."/>
            <person name="Hauser L."/>
            <person name="Kyrpides N."/>
            <person name="Ivanova N."/>
            <person name="Ovchinnikova G."/>
            <person name="Logan B."/>
            <person name="Oda Y."/>
            <person name="Harwood C."/>
            <person name="Woyke T."/>
        </authorList>
    </citation>
    <scope>NUCLEOTIDE SEQUENCE [LARGE SCALE GENOMIC DNA]</scope>
    <source>
        <strain evidence="2">DX-1</strain>
    </source>
</reference>
<dbReference type="NCBIfam" id="NF041112">
    <property type="entry name" value="chap_CsgH_alph"/>
    <property type="match status" value="1"/>
</dbReference>
<dbReference type="Pfam" id="PF21112">
    <property type="entry name" value="CsgH"/>
    <property type="match status" value="1"/>
</dbReference>
<organism evidence="2 3">
    <name type="scientific">Rhodopseudomonas palustris (strain DX-1)</name>
    <dbReference type="NCBI Taxonomy" id="652103"/>
    <lineage>
        <taxon>Bacteria</taxon>
        <taxon>Pseudomonadati</taxon>
        <taxon>Pseudomonadota</taxon>
        <taxon>Alphaproteobacteria</taxon>
        <taxon>Hyphomicrobiales</taxon>
        <taxon>Nitrobacteraceae</taxon>
        <taxon>Rhodopseudomonas</taxon>
    </lineage>
</organism>
<dbReference type="InterPro" id="IPR048632">
    <property type="entry name" value="CsgH-like"/>
</dbReference>
<dbReference type="AlphaFoldDB" id="E6VPB4"/>
<evidence type="ECO:0000313" key="3">
    <source>
        <dbReference type="Proteomes" id="UP000001402"/>
    </source>
</evidence>
<dbReference type="HOGENOM" id="CLU_161382_0_0_5"/>
<feature type="domain" description="CsgH-like" evidence="1">
    <location>
        <begin position="3"/>
        <end position="85"/>
    </location>
</feature>